<evidence type="ECO:0000256" key="2">
    <source>
        <dbReference type="ARBA" id="ARBA00022505"/>
    </source>
</evidence>
<keyword evidence="4" id="KW-0732">Signal</keyword>
<evidence type="ECO:0000256" key="1">
    <source>
        <dbReference type="ARBA" id="ARBA00009175"/>
    </source>
</evidence>
<dbReference type="FunFam" id="3.40.190.10:FF:000035">
    <property type="entry name" value="Molybdate ABC transporter substrate-binding protein"/>
    <property type="match status" value="1"/>
</dbReference>
<dbReference type="PIRSF" id="PIRSF004846">
    <property type="entry name" value="ModA"/>
    <property type="match status" value="1"/>
</dbReference>
<dbReference type="GO" id="GO:1901359">
    <property type="term" value="F:tungstate binding"/>
    <property type="evidence" value="ECO:0007669"/>
    <property type="project" value="UniProtKB-ARBA"/>
</dbReference>
<dbReference type="Gene3D" id="3.40.190.10">
    <property type="entry name" value="Periplasmic binding protein-like II"/>
    <property type="match status" value="2"/>
</dbReference>
<evidence type="ECO:0000313" key="8">
    <source>
        <dbReference type="Proteomes" id="UP000509371"/>
    </source>
</evidence>
<sequence>MTDKTLLVAQYTQMYAKKIVLSAMFFCILLSPSHSLADTLRLAVASNFISPIKQLATKFERETGHSLQLSFGSSGKFFAQIKNNAPYDIFLSADLTKPQILIKEQLALPDSLIIYAKGQLALWSINPLPEIPLKDAILRAKRIAIANPKLAPYGKAAKESLRNLSIWDDVKNKIVQGENIGQTYQFVYSQNAEIGFVALSQVFAGQKKGHFISVPNELHGKINQAAVILTRTHNTELAKTFMAFIMRADVQEEILQFGYSTE</sequence>
<dbReference type="CDD" id="cd13539">
    <property type="entry name" value="PBP2_AvModA"/>
    <property type="match status" value="1"/>
</dbReference>
<comment type="similarity">
    <text evidence="1">Belongs to the bacterial solute-binding protein ModA family.</text>
</comment>
<name>A0A859CXX2_9GAMM</name>
<dbReference type="Pfam" id="PF13531">
    <property type="entry name" value="SBP_bac_11"/>
    <property type="match status" value="1"/>
</dbReference>
<dbReference type="RefSeq" id="WP_176335980.1">
    <property type="nucleotide sequence ID" value="NZ_BAAAEF010000030.1"/>
</dbReference>
<reference evidence="7 8" key="1">
    <citation type="submission" date="2020-06" db="EMBL/GenBank/DDBJ databases">
        <authorList>
            <person name="Voronona O.L."/>
            <person name="Aksenova E.I."/>
            <person name="Kunda M.S."/>
            <person name="Semenov A.N."/>
            <person name="Ryzhova N."/>
        </authorList>
    </citation>
    <scope>NUCLEOTIDE SEQUENCE [LARGE SCALE GENOMIC DNA]</scope>
    <source>
        <strain evidence="7 8">MPKMM3633</strain>
    </source>
</reference>
<dbReference type="GO" id="GO:0046872">
    <property type="term" value="F:metal ion binding"/>
    <property type="evidence" value="ECO:0007669"/>
    <property type="project" value="UniProtKB-KW"/>
</dbReference>
<evidence type="ECO:0000256" key="6">
    <source>
        <dbReference type="PIRSR" id="PIRSR004846-1"/>
    </source>
</evidence>
<dbReference type="GO" id="GO:0030973">
    <property type="term" value="F:molybdate ion binding"/>
    <property type="evidence" value="ECO:0007669"/>
    <property type="project" value="InterPro"/>
</dbReference>
<dbReference type="NCBIfam" id="TIGR01256">
    <property type="entry name" value="modA"/>
    <property type="match status" value="1"/>
</dbReference>
<dbReference type="PANTHER" id="PTHR30632">
    <property type="entry name" value="MOLYBDATE-BINDING PERIPLASMIC PROTEIN"/>
    <property type="match status" value="1"/>
</dbReference>
<comment type="subunit">
    <text evidence="5">The complex is composed of two ATP-binding proteins (ModC), two transmembrane proteins (ModB) and a solute-binding protein (ModA).</text>
</comment>
<keyword evidence="3 6" id="KW-0479">Metal-binding</keyword>
<proteinExistence type="inferred from homology"/>
<feature type="binding site" evidence="6">
    <location>
        <position position="180"/>
    </location>
    <ligand>
        <name>molybdate</name>
        <dbReference type="ChEBI" id="CHEBI:36264"/>
    </ligand>
</feature>
<dbReference type="KEGG" id="mpri:MP3633_2809"/>
<accession>A0A859CXX2</accession>
<keyword evidence="2 6" id="KW-0500">Molybdenum</keyword>
<dbReference type="Proteomes" id="UP000509371">
    <property type="component" value="Chromosome"/>
</dbReference>
<dbReference type="EMBL" id="CP054301">
    <property type="protein sequence ID" value="QKK81536.1"/>
    <property type="molecule type" value="Genomic_DNA"/>
</dbReference>
<evidence type="ECO:0000256" key="3">
    <source>
        <dbReference type="ARBA" id="ARBA00022723"/>
    </source>
</evidence>
<dbReference type="InterPro" id="IPR050682">
    <property type="entry name" value="ModA/WtpA"/>
</dbReference>
<evidence type="ECO:0000256" key="5">
    <source>
        <dbReference type="ARBA" id="ARBA00062515"/>
    </source>
</evidence>
<dbReference type="InterPro" id="IPR005950">
    <property type="entry name" value="ModA"/>
</dbReference>
<evidence type="ECO:0000256" key="4">
    <source>
        <dbReference type="ARBA" id="ARBA00022729"/>
    </source>
</evidence>
<protein>
    <submittedName>
        <fullName evidence="7">Molybdenum ABC transporter substrate-binding protein ModA</fullName>
    </submittedName>
</protein>
<dbReference type="GO" id="GO:0015689">
    <property type="term" value="P:molybdate ion transport"/>
    <property type="evidence" value="ECO:0007669"/>
    <property type="project" value="InterPro"/>
</dbReference>
<dbReference type="PANTHER" id="PTHR30632:SF14">
    <property type="entry name" value="TUNGSTATE_MOLYBDATE_CHROMATE-BINDING PROTEIN MODA"/>
    <property type="match status" value="1"/>
</dbReference>
<feature type="binding site" evidence="6">
    <location>
        <position position="74"/>
    </location>
    <ligand>
        <name>molybdate</name>
        <dbReference type="ChEBI" id="CHEBI:36264"/>
    </ligand>
</feature>
<organism evidence="7 8">
    <name type="scientific">Marinomonas primoryensis</name>
    <dbReference type="NCBI Taxonomy" id="178399"/>
    <lineage>
        <taxon>Bacteria</taxon>
        <taxon>Pseudomonadati</taxon>
        <taxon>Pseudomonadota</taxon>
        <taxon>Gammaproteobacteria</taxon>
        <taxon>Oceanospirillales</taxon>
        <taxon>Oceanospirillaceae</taxon>
        <taxon>Marinomonas</taxon>
    </lineage>
</organism>
<dbReference type="SUPFAM" id="SSF53850">
    <property type="entry name" value="Periplasmic binding protein-like II"/>
    <property type="match status" value="1"/>
</dbReference>
<dbReference type="AlphaFoldDB" id="A0A859CXX2"/>
<dbReference type="InterPro" id="IPR044084">
    <property type="entry name" value="AvModA-like_subst-bd"/>
</dbReference>
<evidence type="ECO:0000313" key="7">
    <source>
        <dbReference type="EMBL" id="QKK81536.1"/>
    </source>
</evidence>
<gene>
    <name evidence="7" type="ORF">MP3633_2809</name>
</gene>